<dbReference type="GO" id="GO:0007155">
    <property type="term" value="P:cell adhesion"/>
    <property type="evidence" value="ECO:0007669"/>
    <property type="project" value="InterPro"/>
</dbReference>
<dbReference type="PANTHER" id="PTHR30288">
    <property type="entry name" value="FLAGELLAR CAP/ASSEMBLY PROTEIN FLID"/>
    <property type="match status" value="1"/>
</dbReference>
<evidence type="ECO:0000259" key="7">
    <source>
        <dbReference type="Pfam" id="PF07195"/>
    </source>
</evidence>
<proteinExistence type="inferred from homology"/>
<feature type="coiled-coil region" evidence="5">
    <location>
        <begin position="504"/>
        <end position="559"/>
    </location>
</feature>
<dbReference type="GO" id="GO:0009424">
    <property type="term" value="C:bacterial-type flagellum hook"/>
    <property type="evidence" value="ECO:0007669"/>
    <property type="project" value="UniProtKB-UniRule"/>
</dbReference>
<dbReference type="GO" id="GO:0005576">
    <property type="term" value="C:extracellular region"/>
    <property type="evidence" value="ECO:0007669"/>
    <property type="project" value="UniProtKB-SubCell"/>
</dbReference>
<evidence type="ECO:0000313" key="9">
    <source>
        <dbReference type="Proteomes" id="UP000034491"/>
    </source>
</evidence>
<protein>
    <recommendedName>
        <fullName evidence="5">Flagellar hook-associated protein 2</fullName>
        <shortName evidence="5">HAP2</shortName>
    </recommendedName>
    <alternativeName>
        <fullName evidence="5">Flagellar cap protein</fullName>
    </alternativeName>
</protein>
<dbReference type="Pfam" id="PF02465">
    <property type="entry name" value="FliD_N"/>
    <property type="match status" value="1"/>
</dbReference>
<dbReference type="InterPro" id="IPR010809">
    <property type="entry name" value="FliD_C"/>
</dbReference>
<dbReference type="InterPro" id="IPR003481">
    <property type="entry name" value="FliD_N"/>
</dbReference>
<evidence type="ECO:0000313" key="8">
    <source>
        <dbReference type="EMBL" id="KKJ76498.1"/>
    </source>
</evidence>
<organism evidence="8 9">
    <name type="scientific">Kiloniella litopenaei</name>
    <dbReference type="NCBI Taxonomy" id="1549748"/>
    <lineage>
        <taxon>Bacteria</taxon>
        <taxon>Pseudomonadati</taxon>
        <taxon>Pseudomonadota</taxon>
        <taxon>Alphaproteobacteria</taxon>
        <taxon>Rhodospirillales</taxon>
        <taxon>Kiloniellaceae</taxon>
        <taxon>Kiloniella</taxon>
    </lineage>
</organism>
<dbReference type="Pfam" id="PF07196">
    <property type="entry name" value="Flagellin_IN"/>
    <property type="match status" value="1"/>
</dbReference>
<evidence type="ECO:0000256" key="2">
    <source>
        <dbReference type="ARBA" id="ARBA00011255"/>
    </source>
</evidence>
<feature type="domain" description="Flagellar hook-associated protein 2 N-terminal" evidence="6">
    <location>
        <begin position="20"/>
        <end position="129"/>
    </location>
</feature>
<dbReference type="GO" id="GO:0009421">
    <property type="term" value="C:bacterial-type flagellum filament cap"/>
    <property type="evidence" value="ECO:0007669"/>
    <property type="project" value="InterPro"/>
</dbReference>
<dbReference type="EMBL" id="LANI01000018">
    <property type="protein sequence ID" value="KKJ76498.1"/>
    <property type="molecule type" value="Genomic_DNA"/>
</dbReference>
<keyword evidence="5" id="KW-0964">Secreted</keyword>
<comment type="caution">
    <text evidence="8">The sequence shown here is derived from an EMBL/GenBank/DDBJ whole genome shotgun (WGS) entry which is preliminary data.</text>
</comment>
<keyword evidence="4 5" id="KW-0975">Bacterial flagellum</keyword>
<reference evidence="8 9" key="1">
    <citation type="submission" date="2015-03" db="EMBL/GenBank/DDBJ databases">
        <title>Genome sequence of Kiloniella sp. P1-1, isolated from the gut microflora of Pacific white shrimp, Penaeus vannamei.</title>
        <authorList>
            <person name="Shao Z."/>
            <person name="Wang L."/>
            <person name="Li X."/>
        </authorList>
    </citation>
    <scope>NUCLEOTIDE SEQUENCE [LARGE SCALE GENOMIC DNA]</scope>
    <source>
        <strain evidence="8 9">P1-1</strain>
    </source>
</reference>
<dbReference type="PATRIC" id="fig|1549748.8.peg.530"/>
<dbReference type="GO" id="GO:0071973">
    <property type="term" value="P:bacterial-type flagellum-dependent cell motility"/>
    <property type="evidence" value="ECO:0007669"/>
    <property type="project" value="TreeGrafter"/>
</dbReference>
<feature type="domain" description="Flagellar hook-associated protein 2 C-terminal" evidence="7">
    <location>
        <begin position="235"/>
        <end position="546"/>
    </location>
</feature>
<comment type="function">
    <text evidence="5">Required for morphogenesis and for the elongation of the flagellar filament by facilitating polymerization of the flagellin monomers at the tip of growing filament. Forms a capping structure, which prevents flagellin subunits (transported through the central channel of the flagellum) from leaking out without polymerization at the distal end.</text>
</comment>
<evidence type="ECO:0000256" key="5">
    <source>
        <dbReference type="RuleBase" id="RU362066"/>
    </source>
</evidence>
<evidence type="ECO:0000256" key="3">
    <source>
        <dbReference type="ARBA" id="ARBA00023054"/>
    </source>
</evidence>
<comment type="subunit">
    <text evidence="2 5">Homopentamer.</text>
</comment>
<dbReference type="STRING" id="1549748.WH95_11790"/>
<dbReference type="InterPro" id="IPR010810">
    <property type="entry name" value="Flagellin_hook_IN_motif"/>
</dbReference>
<evidence type="ECO:0000256" key="4">
    <source>
        <dbReference type="ARBA" id="ARBA00023143"/>
    </source>
</evidence>
<name>A0A0M2RA63_9PROT</name>
<keyword evidence="3 5" id="KW-0175">Coiled coil</keyword>
<sequence length="562" mass="59243">MEAGTLTYVNGSPRITGQYSGFDTNAIVEASILAKRLPAVRMESTISNNEIRTEAYGELNTLLTSLRNSLNGLRNPPGLTGRDNNVFEAKAGFLTSSTATPATDILGVTSSNSAAAGVYEIEVLQIATANKISSGTVADATAAQGVTDTITLGVSGGTTKDISITADMSLNDIAGAINGVSNDTGVRASVIKVGDNDFRLVLTAEETGKAITLSGAGNFLSTYGDGAVLTELQAANKAQIKVDGIATVIERDTNNITDVIDGVTVQLYKAEVGNQIKVEINNNLGGIKTAISGFVDTYNSLRDLVKQQRDFDPSSSSGTKPALYGDDILRRVERALSGIVSTGAEGVDSSQINTLALLGIELDDDNKLVIDSNKLDDALVTNLDGVRSVFEFTFEPDDTRLAIISRTQAINVDDFSLVIDGIDGSGNITGASVTGYGNVFDISGNTLKGQVGTAFEGMTMVFVGTPGSGAQTIEVKTSYGIAENFFHSIDDFVKPGSGQLSTRLLELADANKELNEKIVALDARLELTRNFLIEKYSRLEQVLAQADAMRKQLEAQANASKN</sequence>
<dbReference type="OrthoDB" id="9812018at2"/>
<gene>
    <name evidence="8" type="ORF">WH95_11790</name>
</gene>
<dbReference type="InterPro" id="IPR040026">
    <property type="entry name" value="FliD"/>
</dbReference>
<dbReference type="Proteomes" id="UP000034491">
    <property type="component" value="Unassembled WGS sequence"/>
</dbReference>
<evidence type="ECO:0000259" key="6">
    <source>
        <dbReference type="Pfam" id="PF02465"/>
    </source>
</evidence>
<dbReference type="Pfam" id="PF07195">
    <property type="entry name" value="FliD_C"/>
    <property type="match status" value="1"/>
</dbReference>
<evidence type="ECO:0000256" key="1">
    <source>
        <dbReference type="ARBA" id="ARBA00009764"/>
    </source>
</evidence>
<keyword evidence="9" id="KW-1185">Reference proteome</keyword>
<dbReference type="RefSeq" id="WP_046507380.1">
    <property type="nucleotide sequence ID" value="NZ_LANI01000018.1"/>
</dbReference>
<accession>A0A0M2RA63</accession>
<dbReference type="AlphaFoldDB" id="A0A0M2RA63"/>
<comment type="subcellular location">
    <subcellularLocation>
        <location evidence="5">Secreted</location>
    </subcellularLocation>
    <subcellularLocation>
        <location evidence="5">Bacterial flagellum</location>
    </subcellularLocation>
</comment>
<comment type="similarity">
    <text evidence="1 5">Belongs to the FliD family.</text>
</comment>
<dbReference type="PANTHER" id="PTHR30288:SF0">
    <property type="entry name" value="FLAGELLAR HOOK-ASSOCIATED PROTEIN 2"/>
    <property type="match status" value="1"/>
</dbReference>